<evidence type="ECO:0000313" key="1">
    <source>
        <dbReference type="EMBL" id="KAF7634526.1"/>
    </source>
</evidence>
<dbReference type="GO" id="GO:0032543">
    <property type="term" value="P:mitochondrial translation"/>
    <property type="evidence" value="ECO:0007669"/>
    <property type="project" value="InterPro"/>
</dbReference>
<evidence type="ECO:0000313" key="2">
    <source>
        <dbReference type="Proteomes" id="UP000605970"/>
    </source>
</evidence>
<proteinExistence type="predicted"/>
<dbReference type="PANTHER" id="PTHR13329">
    <property type="entry name" value="MITOCHONDRIAL RIBOSOMAL PROTEIN S18B"/>
    <property type="match status" value="1"/>
</dbReference>
<dbReference type="InterPro" id="IPR040054">
    <property type="entry name" value="MRPS18B"/>
</dbReference>
<comment type="caution">
    <text evidence="1">The sequence shown here is derived from an EMBL/GenBank/DDBJ whole genome shotgun (WGS) entry which is preliminary data.</text>
</comment>
<reference evidence="1" key="1">
    <citation type="journal article" date="2020" name="Ecol. Evol.">
        <title>Genome structure and content of the rice root-knot nematode (Meloidogyne graminicola).</title>
        <authorList>
            <person name="Phan N.T."/>
            <person name="Danchin E.G.J."/>
            <person name="Klopp C."/>
            <person name="Perfus-Barbeoch L."/>
            <person name="Kozlowski D.K."/>
            <person name="Koutsovoulos G.D."/>
            <person name="Lopez-Roques C."/>
            <person name="Bouchez O."/>
            <person name="Zahm M."/>
            <person name="Besnard G."/>
            <person name="Bellafiore S."/>
        </authorList>
    </citation>
    <scope>NUCLEOTIDE SEQUENCE</scope>
    <source>
        <strain evidence="1">VN-18</strain>
    </source>
</reference>
<dbReference type="SUPFAM" id="SSF46911">
    <property type="entry name" value="Ribosomal protein S18"/>
    <property type="match status" value="1"/>
</dbReference>
<dbReference type="InterPro" id="IPR036870">
    <property type="entry name" value="Ribosomal_bS18_sf"/>
</dbReference>
<gene>
    <name evidence="1" type="ORF">Mgra_00006098</name>
</gene>
<organism evidence="1 2">
    <name type="scientific">Meloidogyne graminicola</name>
    <dbReference type="NCBI Taxonomy" id="189291"/>
    <lineage>
        <taxon>Eukaryota</taxon>
        <taxon>Metazoa</taxon>
        <taxon>Ecdysozoa</taxon>
        <taxon>Nematoda</taxon>
        <taxon>Chromadorea</taxon>
        <taxon>Rhabditida</taxon>
        <taxon>Tylenchina</taxon>
        <taxon>Tylenchomorpha</taxon>
        <taxon>Tylenchoidea</taxon>
        <taxon>Meloidogynidae</taxon>
        <taxon>Meloidogyninae</taxon>
        <taxon>Meloidogyne</taxon>
    </lineage>
</organism>
<evidence type="ECO:0008006" key="3">
    <source>
        <dbReference type="Google" id="ProtNLM"/>
    </source>
</evidence>
<sequence>MFFKQFIQVFNQNKVPVRFKRSFRGLKERMEEDGLIPFSEDDQAFNRLAGLLKPIHTVEEQIEYMAKYWNVYKDRPIWETSWRRNLRTQLKWQPPTRLFCIDRNGRFNVNNACPICRDEYFFFDYRNPKLILHFLQPGTDLPITNLKTGLCIEQTINLQAQVLKAKENEWYPGLWEKEETLQGDEELPKRNVSVDDIYQNPDIEFPIHNRDFNNHCQALKQKHHHKILQILEFLLLDQHL</sequence>
<name>A0A8S9ZN71_9BILA</name>
<accession>A0A8S9ZN71</accession>
<dbReference type="GO" id="GO:0003735">
    <property type="term" value="F:structural constituent of ribosome"/>
    <property type="evidence" value="ECO:0007669"/>
    <property type="project" value="InterPro"/>
</dbReference>
<dbReference type="Proteomes" id="UP000605970">
    <property type="component" value="Unassembled WGS sequence"/>
</dbReference>
<dbReference type="GO" id="GO:0005739">
    <property type="term" value="C:mitochondrion"/>
    <property type="evidence" value="ECO:0007669"/>
    <property type="project" value="TreeGrafter"/>
</dbReference>
<dbReference type="EMBL" id="JABEBT010000056">
    <property type="protein sequence ID" value="KAF7634526.1"/>
    <property type="molecule type" value="Genomic_DNA"/>
</dbReference>
<dbReference type="PANTHER" id="PTHR13329:SF2">
    <property type="entry name" value="SMALL RIBOSOMAL SUBUNIT PROTEIN MS40"/>
    <property type="match status" value="1"/>
</dbReference>
<keyword evidence="2" id="KW-1185">Reference proteome</keyword>
<dbReference type="AlphaFoldDB" id="A0A8S9ZN71"/>
<protein>
    <recommendedName>
        <fullName evidence="3">28S ribosomal protein S18b, mitochondrial</fullName>
    </recommendedName>
</protein>